<keyword evidence="5" id="KW-0472">Membrane</keyword>
<feature type="domain" description="Glycosyltransferase 2-like" evidence="6">
    <location>
        <begin position="14"/>
        <end position="111"/>
    </location>
</feature>
<dbReference type="InterPro" id="IPR029044">
    <property type="entry name" value="Nucleotide-diphossugar_trans"/>
</dbReference>
<gene>
    <name evidence="7" type="ORF">C0039_07590</name>
</gene>
<evidence type="ECO:0000313" key="8">
    <source>
        <dbReference type="Proteomes" id="UP000235005"/>
    </source>
</evidence>
<dbReference type="AlphaFoldDB" id="A0A2N5X4H0"/>
<keyword evidence="8" id="KW-1185">Reference proteome</keyword>
<dbReference type="Gene3D" id="3.90.550.10">
    <property type="entry name" value="Spore Coat Polysaccharide Biosynthesis Protein SpsA, Chain A"/>
    <property type="match status" value="1"/>
</dbReference>
<dbReference type="NCBIfam" id="TIGR04283">
    <property type="entry name" value="glyco_like_mftF"/>
    <property type="match status" value="1"/>
</dbReference>
<proteinExistence type="predicted"/>
<dbReference type="PANTHER" id="PTHR43646:SF2">
    <property type="entry name" value="GLYCOSYLTRANSFERASE 2-LIKE DOMAIN-CONTAINING PROTEIN"/>
    <property type="match status" value="1"/>
</dbReference>
<dbReference type="SUPFAM" id="SSF53448">
    <property type="entry name" value="Nucleotide-diphospho-sugar transferases"/>
    <property type="match status" value="1"/>
</dbReference>
<dbReference type="OrthoDB" id="5291101at2"/>
<protein>
    <submittedName>
        <fullName evidence="7">Glycosyl transferase</fullName>
    </submittedName>
</protein>
<dbReference type="GO" id="GO:0016757">
    <property type="term" value="F:glycosyltransferase activity"/>
    <property type="evidence" value="ECO:0007669"/>
    <property type="project" value="UniProtKB-KW"/>
</dbReference>
<dbReference type="EMBL" id="PKUS01000007">
    <property type="protein sequence ID" value="PLW69384.1"/>
    <property type="molecule type" value="Genomic_DNA"/>
</dbReference>
<evidence type="ECO:0000256" key="3">
    <source>
        <dbReference type="ARBA" id="ARBA00022676"/>
    </source>
</evidence>
<keyword evidence="4 7" id="KW-0808">Transferase</keyword>
<reference evidence="7 8" key="1">
    <citation type="submission" date="2018-01" db="EMBL/GenBank/DDBJ databases">
        <title>The draft genome sequence of Halioglobus lutimaris HF004.</title>
        <authorList>
            <person name="Du Z.-J."/>
            <person name="Shi M.-J."/>
        </authorList>
    </citation>
    <scope>NUCLEOTIDE SEQUENCE [LARGE SCALE GENOMIC DNA]</scope>
    <source>
        <strain evidence="7 8">HF004</strain>
    </source>
</reference>
<keyword evidence="3" id="KW-0328">Glycosyltransferase</keyword>
<organism evidence="7 8">
    <name type="scientific">Pseudohalioglobus lutimaris</name>
    <dbReference type="NCBI Taxonomy" id="1737061"/>
    <lineage>
        <taxon>Bacteria</taxon>
        <taxon>Pseudomonadati</taxon>
        <taxon>Pseudomonadota</taxon>
        <taxon>Gammaproteobacteria</taxon>
        <taxon>Cellvibrionales</taxon>
        <taxon>Halieaceae</taxon>
        <taxon>Pseudohalioglobus</taxon>
    </lineage>
</organism>
<dbReference type="InterPro" id="IPR026461">
    <property type="entry name" value="Trfase_2_rSAM/seldom_assoc"/>
</dbReference>
<dbReference type="Proteomes" id="UP000235005">
    <property type="component" value="Unassembled WGS sequence"/>
</dbReference>
<name>A0A2N5X4H0_9GAMM</name>
<evidence type="ECO:0000313" key="7">
    <source>
        <dbReference type="EMBL" id="PLW69384.1"/>
    </source>
</evidence>
<keyword evidence="2" id="KW-1003">Cell membrane</keyword>
<dbReference type="GO" id="GO:0005886">
    <property type="term" value="C:plasma membrane"/>
    <property type="evidence" value="ECO:0007669"/>
    <property type="project" value="UniProtKB-SubCell"/>
</dbReference>
<comment type="subcellular location">
    <subcellularLocation>
        <location evidence="1">Cell membrane</location>
    </subcellularLocation>
</comment>
<sequence>MWRRAVALPTPRYSFVIPVLNEAGHIAGLLTTLRQRFPSAELVVVDGGSDDLTVQRATPLCDRLLHSPPGRALQMNRGAREAAGEYLFFLHADSIPGVDATRLAAYLERKPLWGFCRVQLSGDSWAFRVISNCINWRSRLTRVSTGDQMQFVSRKCLRCFGGFDEIPLMEDVALSKRLRRELSPLIIAEPVLTSSRRWQEKGVVKTVLQMWALRLGFALGVSPARLRRIYYDGR</sequence>
<evidence type="ECO:0000256" key="2">
    <source>
        <dbReference type="ARBA" id="ARBA00022475"/>
    </source>
</evidence>
<accession>A0A2N5X4H0</accession>
<dbReference type="PANTHER" id="PTHR43646">
    <property type="entry name" value="GLYCOSYLTRANSFERASE"/>
    <property type="match status" value="1"/>
</dbReference>
<dbReference type="Pfam" id="PF00535">
    <property type="entry name" value="Glycos_transf_2"/>
    <property type="match status" value="1"/>
</dbReference>
<dbReference type="InterPro" id="IPR001173">
    <property type="entry name" value="Glyco_trans_2-like"/>
</dbReference>
<comment type="caution">
    <text evidence="7">The sequence shown here is derived from an EMBL/GenBank/DDBJ whole genome shotgun (WGS) entry which is preliminary data.</text>
</comment>
<evidence type="ECO:0000259" key="6">
    <source>
        <dbReference type="Pfam" id="PF00535"/>
    </source>
</evidence>
<dbReference type="CDD" id="cd02522">
    <property type="entry name" value="GT_2_like_a"/>
    <property type="match status" value="1"/>
</dbReference>
<evidence type="ECO:0000256" key="5">
    <source>
        <dbReference type="ARBA" id="ARBA00023136"/>
    </source>
</evidence>
<evidence type="ECO:0000256" key="4">
    <source>
        <dbReference type="ARBA" id="ARBA00022679"/>
    </source>
</evidence>
<evidence type="ECO:0000256" key="1">
    <source>
        <dbReference type="ARBA" id="ARBA00004236"/>
    </source>
</evidence>